<dbReference type="InterPro" id="IPR036942">
    <property type="entry name" value="Beta-barrel_TonB_sf"/>
</dbReference>
<name>A0ABP9BJD0_9SPHI</name>
<evidence type="ECO:0000313" key="9">
    <source>
        <dbReference type="Proteomes" id="UP001501411"/>
    </source>
</evidence>
<comment type="similarity">
    <text evidence="4">Belongs to the TonB-dependent receptor family.</text>
</comment>
<evidence type="ECO:0000256" key="4">
    <source>
        <dbReference type="RuleBase" id="RU003357"/>
    </source>
</evidence>
<proteinExistence type="inferred from homology"/>
<dbReference type="Gene3D" id="2.170.130.10">
    <property type="entry name" value="TonB-dependent receptor, plug domain"/>
    <property type="match status" value="1"/>
</dbReference>
<evidence type="ECO:0000259" key="6">
    <source>
        <dbReference type="Pfam" id="PF00593"/>
    </source>
</evidence>
<dbReference type="Proteomes" id="UP001501411">
    <property type="component" value="Unassembled WGS sequence"/>
</dbReference>
<dbReference type="Pfam" id="PF13715">
    <property type="entry name" value="CarbopepD_reg_2"/>
    <property type="match status" value="1"/>
</dbReference>
<dbReference type="Gene3D" id="2.60.40.1120">
    <property type="entry name" value="Carboxypeptidase-like, regulatory domain"/>
    <property type="match status" value="1"/>
</dbReference>
<evidence type="ECO:0000256" key="2">
    <source>
        <dbReference type="ARBA" id="ARBA00023136"/>
    </source>
</evidence>
<dbReference type="PANTHER" id="PTHR40980:SF5">
    <property type="entry name" value="TONB-DEPENDENT RECEPTOR"/>
    <property type="match status" value="1"/>
</dbReference>
<comment type="subcellular location">
    <subcellularLocation>
        <location evidence="1 4">Cell outer membrane</location>
    </subcellularLocation>
</comment>
<evidence type="ECO:0000313" key="8">
    <source>
        <dbReference type="EMBL" id="GAA4796472.1"/>
    </source>
</evidence>
<dbReference type="InterPro" id="IPR000531">
    <property type="entry name" value="Beta-barrel_TonB"/>
</dbReference>
<keyword evidence="3" id="KW-0998">Cell outer membrane</keyword>
<keyword evidence="2 4" id="KW-0472">Membrane</keyword>
<evidence type="ECO:0000259" key="7">
    <source>
        <dbReference type="Pfam" id="PF07715"/>
    </source>
</evidence>
<dbReference type="SUPFAM" id="SSF49464">
    <property type="entry name" value="Carboxypeptidase regulatory domain-like"/>
    <property type="match status" value="1"/>
</dbReference>
<dbReference type="InterPro" id="IPR012910">
    <property type="entry name" value="Plug_dom"/>
</dbReference>
<feature type="domain" description="TonB-dependent receptor-like beta-barrel" evidence="6">
    <location>
        <begin position="463"/>
        <end position="871"/>
    </location>
</feature>
<feature type="domain" description="TonB-dependent receptor plug" evidence="7">
    <location>
        <begin position="129"/>
        <end position="217"/>
    </location>
</feature>
<dbReference type="Gene3D" id="2.40.170.20">
    <property type="entry name" value="TonB-dependent receptor, beta-barrel domain"/>
    <property type="match status" value="1"/>
</dbReference>
<gene>
    <name evidence="8" type="ORF">GCM10023231_26170</name>
</gene>
<evidence type="ECO:0000256" key="1">
    <source>
        <dbReference type="ARBA" id="ARBA00004442"/>
    </source>
</evidence>
<keyword evidence="5" id="KW-0732">Signal</keyword>
<dbReference type="Pfam" id="PF07715">
    <property type="entry name" value="Plug"/>
    <property type="match status" value="1"/>
</dbReference>
<dbReference type="PANTHER" id="PTHR40980">
    <property type="entry name" value="PLUG DOMAIN-CONTAINING PROTEIN"/>
    <property type="match status" value="1"/>
</dbReference>
<dbReference type="SUPFAM" id="SSF56935">
    <property type="entry name" value="Porins"/>
    <property type="match status" value="1"/>
</dbReference>
<accession>A0ABP9BJD0</accession>
<evidence type="ECO:0000256" key="3">
    <source>
        <dbReference type="ARBA" id="ARBA00023237"/>
    </source>
</evidence>
<dbReference type="InterPro" id="IPR008969">
    <property type="entry name" value="CarboxyPept-like_regulatory"/>
</dbReference>
<dbReference type="RefSeq" id="WP_345232243.1">
    <property type="nucleotide sequence ID" value="NZ_BAABIQ010000037.1"/>
</dbReference>
<keyword evidence="4" id="KW-0798">TonB box</keyword>
<feature type="chain" id="PRO_5046966065" evidence="5">
    <location>
        <begin position="21"/>
        <end position="907"/>
    </location>
</feature>
<evidence type="ECO:0000256" key="5">
    <source>
        <dbReference type="SAM" id="SignalP"/>
    </source>
</evidence>
<sequence>MKLKNQFFLILFFSSSITFAQQKGTIAGVVIDASMNNESMPSVSISVEGTKQGVNTDGQGKFKLELDAGKHVLVFTYVGYQTLRDTVDVQGGKTIALNVAMMSDAQVLDDVVVTGEVRKDTESALLRKQMNSAVITQSIGAQEMSRKGVSNAAVAITKVTGIAKQEGTTGVFVRGLGDRYNNTLLNGLPIPSNESTSKNISLNLFNTDIIQSIGISKIYTVDDYGDVGGATVNISSKEHVGKPTLRVEIGGGLNSQAFRSDFKRADNWKRFGFYNIKTPTSINEYPFQSRWTPKTVDKPFDYNFRIQGGTGFSVGTEGRMNVFATLAHENDYGYEKGTEKVIGSTADNVIADFRDARKYTYETQSTGMLNVDYRINAKNRLKWNSIFINSSSSSVDEYNVFPKDQKEQLQRQILTEQNKIFLNQLLGENQLNERFSLDWALSYGKVNADMPDRITNVVSLGNNGNYEYSKNQAGENNRYFQSIKEDEFAGRFAVNYALGTGKLALGYTGRIKKRDFTAMQLNIRIHESGIAADMDDIDSFLNASHFSSDTQAPNSFDLITSRGNKNLATPSIYNAKLNVHGAYVNFENKANDQLTYTVGVRADKVLQELTWDVYPNPAGMSFSDADVDKLFILPAFTLKYALTERENLRIAASRSYTLPQFLEKAPFQYEAPTYSSYGNSSLKPADNYNVDLKWEQFPSSDELFSFGLFGKYIKDPISRTLTNAASSTLYTFVNGGDYAYVFGAELEARKNIDANFSAGANLTYMYSRQELDPEKVTKQSKETLAVNFNTDHDALQGASPLLANADITYKTNAGKVRPMIALVGSYFYDRIFSLGSFGRGNIVEKGYPTVNFNSTTSIGDRWEVGLKLNNLLNNTVRMEQENTDAHVEVYSYKRGVDVSLGIKYKIF</sequence>
<protein>
    <submittedName>
        <fullName evidence="8">TonB-dependent receptor</fullName>
    </submittedName>
</protein>
<reference evidence="9" key="1">
    <citation type="journal article" date="2019" name="Int. J. Syst. Evol. Microbiol.">
        <title>The Global Catalogue of Microorganisms (GCM) 10K type strain sequencing project: providing services to taxonomists for standard genome sequencing and annotation.</title>
        <authorList>
            <consortium name="The Broad Institute Genomics Platform"/>
            <consortium name="The Broad Institute Genome Sequencing Center for Infectious Disease"/>
            <person name="Wu L."/>
            <person name="Ma J."/>
        </authorList>
    </citation>
    <scope>NUCLEOTIDE SEQUENCE [LARGE SCALE GENOMIC DNA]</scope>
    <source>
        <strain evidence="9">JCM 18200</strain>
    </source>
</reference>
<dbReference type="EMBL" id="BAABIQ010000037">
    <property type="protein sequence ID" value="GAA4796472.1"/>
    <property type="molecule type" value="Genomic_DNA"/>
</dbReference>
<feature type="signal peptide" evidence="5">
    <location>
        <begin position="1"/>
        <end position="20"/>
    </location>
</feature>
<dbReference type="InterPro" id="IPR037066">
    <property type="entry name" value="Plug_dom_sf"/>
</dbReference>
<keyword evidence="9" id="KW-1185">Reference proteome</keyword>
<keyword evidence="8" id="KW-0675">Receptor</keyword>
<dbReference type="Pfam" id="PF00593">
    <property type="entry name" value="TonB_dep_Rec_b-barrel"/>
    <property type="match status" value="1"/>
</dbReference>
<comment type="caution">
    <text evidence="8">The sequence shown here is derived from an EMBL/GenBank/DDBJ whole genome shotgun (WGS) entry which is preliminary data.</text>
</comment>
<organism evidence="8 9">
    <name type="scientific">Olivibacter ginsenosidimutans</name>
    <dbReference type="NCBI Taxonomy" id="1176537"/>
    <lineage>
        <taxon>Bacteria</taxon>
        <taxon>Pseudomonadati</taxon>
        <taxon>Bacteroidota</taxon>
        <taxon>Sphingobacteriia</taxon>
        <taxon>Sphingobacteriales</taxon>
        <taxon>Sphingobacteriaceae</taxon>
        <taxon>Olivibacter</taxon>
    </lineage>
</organism>